<dbReference type="GO" id="GO:0008982">
    <property type="term" value="F:protein-N(PI)-phosphohistidine-sugar phosphotransferase activity"/>
    <property type="evidence" value="ECO:0007669"/>
    <property type="project" value="UniProtKB-UniRule"/>
</dbReference>
<evidence type="ECO:0000256" key="8">
    <source>
        <dbReference type="PIRNR" id="PIRNR006351"/>
    </source>
</evidence>
<evidence type="ECO:0000256" key="1">
    <source>
        <dbReference type="ARBA" id="ARBA00004651"/>
    </source>
</evidence>
<keyword evidence="12" id="KW-1185">Reference proteome</keyword>
<dbReference type="GO" id="GO:0009401">
    <property type="term" value="P:phosphoenolpyruvate-dependent sugar phosphotransferase system"/>
    <property type="evidence" value="ECO:0007669"/>
    <property type="project" value="InterPro"/>
</dbReference>
<evidence type="ECO:0000256" key="2">
    <source>
        <dbReference type="ARBA" id="ARBA00022448"/>
    </source>
</evidence>
<evidence type="ECO:0000256" key="4">
    <source>
        <dbReference type="ARBA" id="ARBA00022597"/>
    </source>
</evidence>
<feature type="transmembrane region" description="Helical" evidence="9">
    <location>
        <begin position="327"/>
        <end position="346"/>
    </location>
</feature>
<sequence length="414" mass="45120">MLHNFSDWLSNGLLNKVTKISENKYLVALRDGMVITVPFTILGSIFLIVNNLPFTWWNDFISPVSFIFDPIVSVTFGMLSLIVLLGISYQMARLNKIDVVSGMVISAVAFILVMLNNQFEVDVSNFGSGGMFTAIIVALFSGELLAFFYKKNWTIKLPESVPPAVMRSFSALIPGALTILFFWLIRIVLNININDVITSIFAPLVTSVDSFGGILFVSFLMCALWTLGIHGNNVVGSVTSPIFLTFLASNIEAVTNGDAPQHIAADGFLLFGMNLGGTGAIIGLAVCMLFAKSKQYKTLGKISFFPSVFGISEPIMFGVPVVLNPILAIPFIGIPLILQGITYFLINFGIIGHVVAAAPWTTPPIIAGFLITGGDWRAALWQGIEVILAIILYYPFFKKVDNQALKNEAAIEKI</sequence>
<evidence type="ECO:0000256" key="9">
    <source>
        <dbReference type="SAM" id="Phobius"/>
    </source>
</evidence>
<evidence type="ECO:0000256" key="5">
    <source>
        <dbReference type="ARBA" id="ARBA00022692"/>
    </source>
</evidence>
<keyword evidence="7 8" id="KW-0472">Membrane</keyword>
<keyword evidence="6 9" id="KW-1133">Transmembrane helix</keyword>
<gene>
    <name evidence="11" type="ORF">CBF29_04175</name>
</gene>
<keyword evidence="3 8" id="KW-1003">Cell membrane</keyword>
<evidence type="ECO:0000259" key="10">
    <source>
        <dbReference type="PROSITE" id="PS51105"/>
    </source>
</evidence>
<feature type="transmembrane region" description="Helical" evidence="9">
    <location>
        <begin position="131"/>
        <end position="149"/>
    </location>
</feature>
<dbReference type="GO" id="GO:1901264">
    <property type="term" value="P:carbohydrate derivative transport"/>
    <property type="evidence" value="ECO:0007669"/>
    <property type="project" value="TreeGrafter"/>
</dbReference>
<dbReference type="AlphaFoldDB" id="A0A430B170"/>
<feature type="transmembrane region" description="Helical" evidence="9">
    <location>
        <begin position="66"/>
        <end position="87"/>
    </location>
</feature>
<dbReference type="NCBIfam" id="TIGR00410">
    <property type="entry name" value="lacE"/>
    <property type="match status" value="1"/>
</dbReference>
<dbReference type="PANTHER" id="PTHR33989:SF4">
    <property type="entry name" value="PTS SYSTEM N,N'-DIACETYLCHITOBIOSE-SPECIFIC EIIC COMPONENT"/>
    <property type="match status" value="1"/>
</dbReference>
<comment type="subcellular location">
    <subcellularLocation>
        <location evidence="1">Cell membrane</location>
        <topology evidence="1">Multi-pass membrane protein</topology>
    </subcellularLocation>
</comment>
<organism evidence="11 12">
    <name type="scientific">Vagococcus elongatus</name>
    <dbReference type="NCBI Taxonomy" id="180344"/>
    <lineage>
        <taxon>Bacteria</taxon>
        <taxon>Bacillati</taxon>
        <taxon>Bacillota</taxon>
        <taxon>Bacilli</taxon>
        <taxon>Lactobacillales</taxon>
        <taxon>Enterococcaceae</taxon>
        <taxon>Vagococcus</taxon>
    </lineage>
</organism>
<dbReference type="EMBL" id="NGKA01000004">
    <property type="protein sequence ID" value="RSU14087.1"/>
    <property type="molecule type" value="Genomic_DNA"/>
</dbReference>
<feature type="transmembrane region" description="Helical" evidence="9">
    <location>
        <begin position="234"/>
        <end position="255"/>
    </location>
</feature>
<dbReference type="Proteomes" id="UP000287605">
    <property type="component" value="Unassembled WGS sequence"/>
</dbReference>
<dbReference type="InterPro" id="IPR003352">
    <property type="entry name" value="PTS_EIIC"/>
</dbReference>
<accession>A0A430B170</accession>
<feature type="transmembrane region" description="Helical" evidence="9">
    <location>
        <begin position="201"/>
        <end position="227"/>
    </location>
</feature>
<dbReference type="GO" id="GO:0005886">
    <property type="term" value="C:plasma membrane"/>
    <property type="evidence" value="ECO:0007669"/>
    <property type="project" value="UniProtKB-SubCell"/>
</dbReference>
<dbReference type="Pfam" id="PF02378">
    <property type="entry name" value="PTS_EIIC"/>
    <property type="match status" value="1"/>
</dbReference>
<feature type="transmembrane region" description="Helical" evidence="9">
    <location>
        <begin position="99"/>
        <end position="119"/>
    </location>
</feature>
<protein>
    <recommendedName>
        <fullName evidence="8">Permease IIC component</fullName>
    </recommendedName>
</protein>
<keyword evidence="2 8" id="KW-0813">Transport</keyword>
<dbReference type="InterPro" id="IPR051088">
    <property type="entry name" value="PTS_Sugar-EIIC/EIIB"/>
</dbReference>
<evidence type="ECO:0000256" key="3">
    <source>
        <dbReference type="ARBA" id="ARBA00022475"/>
    </source>
</evidence>
<dbReference type="PANTHER" id="PTHR33989">
    <property type="match status" value="1"/>
</dbReference>
<feature type="transmembrane region" description="Helical" evidence="9">
    <location>
        <begin position="267"/>
        <end position="290"/>
    </location>
</feature>
<evidence type="ECO:0000313" key="11">
    <source>
        <dbReference type="EMBL" id="RSU14087.1"/>
    </source>
</evidence>
<reference evidence="11 12" key="1">
    <citation type="submission" date="2017-05" db="EMBL/GenBank/DDBJ databases">
        <title>Vagococcus spp. assemblies.</title>
        <authorList>
            <person name="Gulvik C.A."/>
        </authorList>
    </citation>
    <scope>NUCLEOTIDE SEQUENCE [LARGE SCALE GENOMIC DNA]</scope>
    <source>
        <strain evidence="11 12">CCUG 51432</strain>
    </source>
</reference>
<evidence type="ECO:0000256" key="6">
    <source>
        <dbReference type="ARBA" id="ARBA00022989"/>
    </source>
</evidence>
<feature type="transmembrane region" description="Helical" evidence="9">
    <location>
        <begin position="169"/>
        <end position="189"/>
    </location>
</feature>
<feature type="transmembrane region" description="Helical" evidence="9">
    <location>
        <begin position="378"/>
        <end position="397"/>
    </location>
</feature>
<proteinExistence type="predicted"/>
<comment type="caution">
    <text evidence="11">The sequence shown here is derived from an EMBL/GenBank/DDBJ whole genome shotgun (WGS) entry which is preliminary data.</text>
</comment>
<name>A0A430B170_9ENTE</name>
<comment type="function">
    <text evidence="8">The phosphoenolpyruvate-dependent sugar phosphotransferase system (PTS), a major carbohydrate active -transport system, catalyzes the phosphorylation of incoming sugar substrates concomitant with their translocation across the cell membrane.</text>
</comment>
<dbReference type="PROSITE" id="PS51105">
    <property type="entry name" value="PTS_EIIC_TYPE_3"/>
    <property type="match status" value="1"/>
</dbReference>
<feature type="transmembrane region" description="Helical" evidence="9">
    <location>
        <begin position="302"/>
        <end position="321"/>
    </location>
</feature>
<evidence type="ECO:0000256" key="7">
    <source>
        <dbReference type="ARBA" id="ARBA00023136"/>
    </source>
</evidence>
<evidence type="ECO:0000313" key="12">
    <source>
        <dbReference type="Proteomes" id="UP000287605"/>
    </source>
</evidence>
<feature type="domain" description="PTS EIIC type-3" evidence="10">
    <location>
        <begin position="9"/>
        <end position="396"/>
    </location>
</feature>
<feature type="transmembrane region" description="Helical" evidence="9">
    <location>
        <begin position="33"/>
        <end position="54"/>
    </location>
</feature>
<dbReference type="PIRSF" id="PIRSF006351">
    <property type="entry name" value="PTS_EIIC-Cellobiose"/>
    <property type="match status" value="1"/>
</dbReference>
<keyword evidence="4 8" id="KW-0762">Sugar transport</keyword>
<dbReference type="OrthoDB" id="1550290at2"/>
<feature type="transmembrane region" description="Helical" evidence="9">
    <location>
        <begin position="353"/>
        <end position="372"/>
    </location>
</feature>
<keyword evidence="5 9" id="KW-0812">Transmembrane</keyword>
<dbReference type="InterPro" id="IPR004796">
    <property type="entry name" value="PTS_IIC_cello"/>
</dbReference>
<dbReference type="InterPro" id="IPR004501">
    <property type="entry name" value="PTS_EIIC_3"/>
</dbReference>